<feature type="compositionally biased region" description="Low complexity" evidence="1">
    <location>
        <begin position="120"/>
        <end position="132"/>
    </location>
</feature>
<dbReference type="SUPFAM" id="SSF52540">
    <property type="entry name" value="P-loop containing nucleoside triphosphate hydrolases"/>
    <property type="match status" value="1"/>
</dbReference>
<feature type="region of interest" description="Disordered" evidence="1">
    <location>
        <begin position="108"/>
        <end position="142"/>
    </location>
</feature>
<feature type="compositionally biased region" description="Basic and acidic residues" evidence="1">
    <location>
        <begin position="521"/>
        <end position="542"/>
    </location>
</feature>
<dbReference type="Proteomes" id="UP000183809">
    <property type="component" value="Unassembled WGS sequence"/>
</dbReference>
<dbReference type="SUPFAM" id="SSF48452">
    <property type="entry name" value="TPR-like"/>
    <property type="match status" value="1"/>
</dbReference>
<keyword evidence="5" id="KW-1185">Reference proteome</keyword>
<feature type="region of interest" description="Disordered" evidence="1">
    <location>
        <begin position="241"/>
        <end position="297"/>
    </location>
</feature>
<evidence type="ECO:0000259" key="3">
    <source>
        <dbReference type="Pfam" id="PF26082"/>
    </source>
</evidence>
<dbReference type="InterPro" id="IPR011990">
    <property type="entry name" value="TPR-like_helical_dom_sf"/>
</dbReference>
<dbReference type="GeneID" id="31017787"/>
<dbReference type="InterPro" id="IPR019734">
    <property type="entry name" value="TPR_rpt"/>
</dbReference>
<dbReference type="PANTHER" id="PTHR35391:SF7">
    <property type="entry name" value="C2H2-TYPE DOMAIN-CONTAINING PROTEIN"/>
    <property type="match status" value="1"/>
</dbReference>
<gene>
    <name evidence="4" type="ORF">BKCO1_5800014</name>
</gene>
<dbReference type="RefSeq" id="XP_020126906.1">
    <property type="nucleotide sequence ID" value="XM_020277526.1"/>
</dbReference>
<proteinExistence type="predicted"/>
<evidence type="ECO:0000313" key="5">
    <source>
        <dbReference type="Proteomes" id="UP000183809"/>
    </source>
</evidence>
<organism evidence="4 5">
    <name type="scientific">Diplodia corticola</name>
    <dbReference type="NCBI Taxonomy" id="236234"/>
    <lineage>
        <taxon>Eukaryota</taxon>
        <taxon>Fungi</taxon>
        <taxon>Dikarya</taxon>
        <taxon>Ascomycota</taxon>
        <taxon>Pezizomycotina</taxon>
        <taxon>Dothideomycetes</taxon>
        <taxon>Dothideomycetes incertae sedis</taxon>
        <taxon>Botryosphaeriales</taxon>
        <taxon>Botryosphaeriaceae</taxon>
        <taxon>Diplodia</taxon>
    </lineage>
</organism>
<comment type="caution">
    <text evidence="4">The sequence shown here is derived from an EMBL/GenBank/DDBJ whole genome shotgun (WGS) entry which is preliminary data.</text>
</comment>
<sequence length="1393" mass="156745">MDDIPTIASKARTVVDSFRLLVDIAPSDGDAPKSEATNVDDQFARFNIWASNIGMFAPGHASLDHRLRDSPEARTLMTQLLEGLQRFLKRAIYATGLPESDPHLQALESSVEETPSDTYQSSQSSYVSSHQSIPESADEADVLTPSEERLSGIEQTIDRLYRLSVAIRRPSLVNQNVKAATFQIRDDEGNECGDAFYHYALQLVTHRCQNAAQALRERLARAITLRRKRFLYRQKHQAKLNFKEDEDEDESPAPSVSKDGETVLTAHRDLRKNTKGNETVKLPTGQRPPPSHTSASLFSKTRFDRGAILESASNISTAIAPSDHIGNVQVPPPPKVSHGGKEFECPYCFLVIGIGEAKPLQWRKHVFRDLDPYLCLHPDCSESQVLFHDTHAWTHHMQWEHNRQWRCSAPGHAAGLTFGSEDAFADHLRGDHKGAFSERQLPSLLRRAERPGVAFEECPLCDFSPGQDVSPRSTSPHSVPGSRETPPDMSPANLIKHIANHLLSLSLISLPWREVEDEESPKEGTASHHADDDPASSYHDDVSSLSFGEEAEDRGSEIPPMDLGFSTPAVPDDVVLGTARDEWSFLPPSEYFGHDRDPVLQTFLRKLYIESSPSMNDKEGPLLPCYFLPFSANKNFHGRDMAMGVTEEALLPKPLSASIPAPATKGDTNPKTFAICGPGGMGKTQVALEFVNRHKDKFDAVFWVHADDASKLAQDFNQIAIKLGLVPDGSADSRDYAFTRELVKRWLVEPLRKLKNKDSGLASWLLVYDGVEISSTINEFWPYDGPGSVLVTSRNPFSWTTCWALVPFTATEATDFLLKVTRRKGDADTRAAVAAVSQRLGGLPLALTQMAGVITYRGMTFDEFIRAYNERESRQELLEATPDASLRGPGYEHNLASVWALENLTHGATLLNTLSMLDCDGITERLLSENLGKVNLPGFPSTLADYQNAKDELLQSSLITANRLQKKFFVHRIVQDVARTRLNPDELRQTFMACVSMVSELWPFESFTWRHGVGRWWACEELFPHVLKLKELGHRTVPSEDDLPGDFGFARLLIDAGWYHHERGRSSESRLFNDMAQTICGTWVHRLSLVRRRASPKPSPHKHYLGDLHAALAEITHNRGCIASETNEPQDALEHFSSFNTMMVAEFDRDPQLIQHDMRLAISWNELGNAYMLNRQWARGESCYNRSIETMRRLTYFQETNLSLPIVNLGLSFWLQGKRDEALDQLVHGLLEREKALGSEDRESFITGRFLHALGNVYADLGRREDSLKFHRKSLLHYKSTLGNNHHRTADVCVKVAEHLIRLKQEDTAVALLDHALKAYSNRKTYVPEKARALFKRSQVLRMMRKNVEAEDALQEAVDLYHEVADKEEGSMKKEADELVDRDFIECIAFWSR</sequence>
<evidence type="ECO:0000313" key="4">
    <source>
        <dbReference type="EMBL" id="OJD30646.1"/>
    </source>
</evidence>
<dbReference type="Gene3D" id="3.40.50.300">
    <property type="entry name" value="P-loop containing nucleotide triphosphate hydrolases"/>
    <property type="match status" value="1"/>
</dbReference>
<reference evidence="4 5" key="1">
    <citation type="submission" date="2016-10" db="EMBL/GenBank/DDBJ databases">
        <title>Proteomics and genomics reveal pathogen-plant mechanisms compatible with a hemibiotrophic lifestyle of Diplodia corticola.</title>
        <authorList>
            <person name="Fernandes I."/>
            <person name="De Jonge R."/>
            <person name="Van De Peer Y."/>
            <person name="Devreese B."/>
            <person name="Alves A."/>
            <person name="Esteves A.C."/>
        </authorList>
    </citation>
    <scope>NUCLEOTIDE SEQUENCE [LARGE SCALE GENOMIC DNA]</scope>
    <source>
        <strain evidence="4 5">CBS 112549</strain>
    </source>
</reference>
<dbReference type="SMART" id="SM00028">
    <property type="entry name" value="TPR"/>
    <property type="match status" value="5"/>
</dbReference>
<evidence type="ECO:0000259" key="2">
    <source>
        <dbReference type="Pfam" id="PF25000"/>
    </source>
</evidence>
<dbReference type="Gene3D" id="1.25.40.10">
    <property type="entry name" value="Tetratricopeptide repeat domain"/>
    <property type="match status" value="2"/>
</dbReference>
<dbReference type="Pfam" id="PF26082">
    <property type="entry name" value="zf-C2H2_AcuF"/>
    <property type="match status" value="1"/>
</dbReference>
<feature type="region of interest" description="Disordered" evidence="1">
    <location>
        <begin position="515"/>
        <end position="567"/>
    </location>
</feature>
<dbReference type="PANTHER" id="PTHR35391">
    <property type="entry name" value="C2H2-TYPE DOMAIN-CONTAINING PROTEIN-RELATED"/>
    <property type="match status" value="1"/>
</dbReference>
<dbReference type="InterPro" id="IPR058925">
    <property type="entry name" value="zf-C2H2_AcuF"/>
</dbReference>
<dbReference type="EMBL" id="MNUE01000058">
    <property type="protein sequence ID" value="OJD30646.1"/>
    <property type="molecule type" value="Genomic_DNA"/>
</dbReference>
<feature type="domain" description="DUF7779" evidence="2">
    <location>
        <begin position="899"/>
        <end position="986"/>
    </location>
</feature>
<dbReference type="InterPro" id="IPR056681">
    <property type="entry name" value="DUF7779"/>
</dbReference>
<evidence type="ECO:0000256" key="1">
    <source>
        <dbReference type="SAM" id="MobiDB-lite"/>
    </source>
</evidence>
<feature type="region of interest" description="Disordered" evidence="1">
    <location>
        <begin position="465"/>
        <end position="492"/>
    </location>
</feature>
<protein>
    <submittedName>
        <fullName evidence="4">Tetratricopeptide repeat domain-containing protein</fullName>
    </submittedName>
</protein>
<dbReference type="OrthoDB" id="6161812at2759"/>
<dbReference type="STRING" id="236234.A0A1J9QP12"/>
<feature type="domain" description="Oxidoreductase acuF-like C2H2 type zinc-finger" evidence="3">
    <location>
        <begin position="340"/>
        <end position="370"/>
    </location>
</feature>
<dbReference type="InterPro" id="IPR027417">
    <property type="entry name" value="P-loop_NTPase"/>
</dbReference>
<dbReference type="Pfam" id="PF25000">
    <property type="entry name" value="DUF7779"/>
    <property type="match status" value="1"/>
</dbReference>
<accession>A0A1J9QP12</accession>
<dbReference type="Pfam" id="PF13424">
    <property type="entry name" value="TPR_12"/>
    <property type="match status" value="1"/>
</dbReference>
<dbReference type="GO" id="GO:0043531">
    <property type="term" value="F:ADP binding"/>
    <property type="evidence" value="ECO:0007669"/>
    <property type="project" value="InterPro"/>
</dbReference>
<name>A0A1J9QP12_9PEZI</name>
<feature type="compositionally biased region" description="Basic and acidic residues" evidence="1">
    <location>
        <begin position="258"/>
        <end position="272"/>
    </location>
</feature>